<evidence type="ECO:0000256" key="2">
    <source>
        <dbReference type="ARBA" id="ARBA00022448"/>
    </source>
</evidence>
<dbReference type="PROSITE" id="PS00211">
    <property type="entry name" value="ABC_TRANSPORTER_1"/>
    <property type="match status" value="1"/>
</dbReference>
<dbReference type="InterPro" id="IPR050319">
    <property type="entry name" value="ABC_transp_ATP-bind"/>
</dbReference>
<dbReference type="Pfam" id="PF00005">
    <property type="entry name" value="ABC_tran"/>
    <property type="match status" value="1"/>
</dbReference>
<dbReference type="AlphaFoldDB" id="A0A7W9S4C7"/>
<protein>
    <submittedName>
        <fullName evidence="6">Peptide/nickel transport system ATP-binding protein</fullName>
    </submittedName>
</protein>
<dbReference type="GO" id="GO:0016887">
    <property type="term" value="F:ATP hydrolysis activity"/>
    <property type="evidence" value="ECO:0007669"/>
    <property type="project" value="InterPro"/>
</dbReference>
<proteinExistence type="inferred from homology"/>
<dbReference type="Proteomes" id="UP000533306">
    <property type="component" value="Unassembled WGS sequence"/>
</dbReference>
<keyword evidence="4 6" id="KW-0067">ATP-binding</keyword>
<dbReference type="Gene3D" id="3.40.50.300">
    <property type="entry name" value="P-loop containing nucleotide triphosphate hydrolases"/>
    <property type="match status" value="1"/>
</dbReference>
<feature type="domain" description="ABC transporter" evidence="5">
    <location>
        <begin position="16"/>
        <end position="249"/>
    </location>
</feature>
<dbReference type="InterPro" id="IPR003439">
    <property type="entry name" value="ABC_transporter-like_ATP-bd"/>
</dbReference>
<evidence type="ECO:0000256" key="1">
    <source>
        <dbReference type="ARBA" id="ARBA00005417"/>
    </source>
</evidence>
<evidence type="ECO:0000259" key="5">
    <source>
        <dbReference type="PROSITE" id="PS50893"/>
    </source>
</evidence>
<evidence type="ECO:0000256" key="3">
    <source>
        <dbReference type="ARBA" id="ARBA00022741"/>
    </source>
</evidence>
<dbReference type="InterPro" id="IPR027417">
    <property type="entry name" value="P-loop_NTPase"/>
</dbReference>
<organism evidence="6 7">
    <name type="scientific">Aquamicrobium lusatiense</name>
    <dbReference type="NCBI Taxonomy" id="89772"/>
    <lineage>
        <taxon>Bacteria</taxon>
        <taxon>Pseudomonadati</taxon>
        <taxon>Pseudomonadota</taxon>
        <taxon>Alphaproteobacteria</taxon>
        <taxon>Hyphomicrobiales</taxon>
        <taxon>Phyllobacteriaceae</taxon>
        <taxon>Aquamicrobium</taxon>
    </lineage>
</organism>
<reference evidence="6 7" key="1">
    <citation type="submission" date="2020-08" db="EMBL/GenBank/DDBJ databases">
        <title>Genomic Encyclopedia of Type Strains, Phase IV (KMG-IV): sequencing the most valuable type-strain genomes for metagenomic binning, comparative biology and taxonomic classification.</title>
        <authorList>
            <person name="Goeker M."/>
        </authorList>
    </citation>
    <scope>NUCLEOTIDE SEQUENCE [LARGE SCALE GENOMIC DNA]</scope>
    <source>
        <strain evidence="6 7">DSM 11099</strain>
    </source>
</reference>
<keyword evidence="7" id="KW-1185">Reference proteome</keyword>
<gene>
    <name evidence="6" type="ORF">HNR59_003261</name>
</gene>
<dbReference type="PANTHER" id="PTHR43776:SF7">
    <property type="entry name" value="D,D-DIPEPTIDE TRANSPORT ATP-BINDING PROTEIN DDPF-RELATED"/>
    <property type="match status" value="1"/>
</dbReference>
<dbReference type="SMART" id="SM00382">
    <property type="entry name" value="AAA"/>
    <property type="match status" value="1"/>
</dbReference>
<accession>A0A7W9S4C7</accession>
<sequence length="265" mass="28783">MKHARPVPVNAPANALDVKNLCVTYGSARVVNDVSFSVAHGECLGLIGESGSGKSTILKALTGTAPAAGMMEILGMPASARARDKRHTRSVQMVFQDPYAALHPRHSVERILEEPLAIQGIGDREAKIRASLASVGLPLGFRFRYPHQLSGGQRQRVAIARALILEPEVLLLDEPTSALDVSVQAEVLNLLAKLHREHGLTMLFVGHDLGVIAHMCARVIVLNKGELVETLMRDQIYSGQATQPYTKQLLRATKLEQRSANRNIA</sequence>
<name>A0A7W9S4C7_9HYPH</name>
<dbReference type="PROSITE" id="PS50893">
    <property type="entry name" value="ABC_TRANSPORTER_2"/>
    <property type="match status" value="1"/>
</dbReference>
<comment type="similarity">
    <text evidence="1">Belongs to the ABC transporter superfamily.</text>
</comment>
<dbReference type="GO" id="GO:0055085">
    <property type="term" value="P:transmembrane transport"/>
    <property type="evidence" value="ECO:0007669"/>
    <property type="project" value="UniProtKB-ARBA"/>
</dbReference>
<keyword evidence="3" id="KW-0547">Nucleotide-binding</keyword>
<evidence type="ECO:0000256" key="4">
    <source>
        <dbReference type="ARBA" id="ARBA00022840"/>
    </source>
</evidence>
<dbReference type="GO" id="GO:0005524">
    <property type="term" value="F:ATP binding"/>
    <property type="evidence" value="ECO:0007669"/>
    <property type="project" value="UniProtKB-KW"/>
</dbReference>
<dbReference type="SUPFAM" id="SSF52540">
    <property type="entry name" value="P-loop containing nucleoside triphosphate hydrolases"/>
    <property type="match status" value="1"/>
</dbReference>
<comment type="caution">
    <text evidence="6">The sequence shown here is derived from an EMBL/GenBank/DDBJ whole genome shotgun (WGS) entry which is preliminary data.</text>
</comment>
<evidence type="ECO:0000313" key="7">
    <source>
        <dbReference type="Proteomes" id="UP000533306"/>
    </source>
</evidence>
<dbReference type="PANTHER" id="PTHR43776">
    <property type="entry name" value="TRANSPORT ATP-BINDING PROTEIN"/>
    <property type="match status" value="1"/>
</dbReference>
<dbReference type="InterPro" id="IPR003593">
    <property type="entry name" value="AAA+_ATPase"/>
</dbReference>
<evidence type="ECO:0000313" key="6">
    <source>
        <dbReference type="EMBL" id="MBB6013867.1"/>
    </source>
</evidence>
<dbReference type="EMBL" id="JACHEU010000003">
    <property type="protein sequence ID" value="MBB6013867.1"/>
    <property type="molecule type" value="Genomic_DNA"/>
</dbReference>
<keyword evidence="2" id="KW-0813">Transport</keyword>
<dbReference type="CDD" id="cd03257">
    <property type="entry name" value="ABC_NikE_OppD_transporters"/>
    <property type="match status" value="1"/>
</dbReference>
<dbReference type="InterPro" id="IPR017871">
    <property type="entry name" value="ABC_transporter-like_CS"/>
</dbReference>